<proteinExistence type="predicted"/>
<dbReference type="PANTHER" id="PTHR43685:SF2">
    <property type="entry name" value="GLYCOSYLTRANSFERASE 2-LIKE DOMAIN-CONTAINING PROTEIN"/>
    <property type="match status" value="1"/>
</dbReference>
<dbReference type="Proteomes" id="UP000247746">
    <property type="component" value="Unassembled WGS sequence"/>
</dbReference>
<dbReference type="PANTHER" id="PTHR43685">
    <property type="entry name" value="GLYCOSYLTRANSFERASE"/>
    <property type="match status" value="1"/>
</dbReference>
<feature type="domain" description="Glycosyltransferase 2-like" evidence="1">
    <location>
        <begin position="11"/>
        <end position="115"/>
    </location>
</feature>
<dbReference type="InterPro" id="IPR050834">
    <property type="entry name" value="Glycosyltransf_2"/>
</dbReference>
<evidence type="ECO:0000313" key="3">
    <source>
        <dbReference type="Proteomes" id="UP000247746"/>
    </source>
</evidence>
<keyword evidence="2" id="KW-0808">Transferase</keyword>
<organism evidence="2 3">
    <name type="scientific">Psychrobacter fozii</name>
    <dbReference type="NCBI Taxonomy" id="198480"/>
    <lineage>
        <taxon>Bacteria</taxon>
        <taxon>Pseudomonadati</taxon>
        <taxon>Pseudomonadota</taxon>
        <taxon>Gammaproteobacteria</taxon>
        <taxon>Moraxellales</taxon>
        <taxon>Moraxellaceae</taxon>
        <taxon>Psychrobacter</taxon>
    </lineage>
</organism>
<reference evidence="2 3" key="1">
    <citation type="submission" date="2018-06" db="EMBL/GenBank/DDBJ databases">
        <title>Genomic Encyclopedia of Type Strains, Phase III (KMG-III): the genomes of soil and plant-associated and newly described type strains.</title>
        <authorList>
            <person name="Whitman W."/>
        </authorList>
    </citation>
    <scope>NUCLEOTIDE SEQUENCE [LARGE SCALE GENOMIC DNA]</scope>
    <source>
        <strain evidence="2 3">CECT 5889</strain>
    </source>
</reference>
<comment type="caution">
    <text evidence="2">The sequence shown here is derived from an EMBL/GenBank/DDBJ whole genome shotgun (WGS) entry which is preliminary data.</text>
</comment>
<protein>
    <submittedName>
        <fullName evidence="2">GT2 family glycosyltransferase</fullName>
    </submittedName>
</protein>
<gene>
    <name evidence="2" type="ORF">DFP82_101176</name>
</gene>
<dbReference type="InterPro" id="IPR001173">
    <property type="entry name" value="Glyco_trans_2-like"/>
</dbReference>
<evidence type="ECO:0000313" key="2">
    <source>
        <dbReference type="EMBL" id="PYE40863.1"/>
    </source>
</evidence>
<keyword evidence="3" id="KW-1185">Reference proteome</keyword>
<dbReference type="CDD" id="cd04185">
    <property type="entry name" value="GT_2_like_b"/>
    <property type="match status" value="1"/>
</dbReference>
<dbReference type="RefSeq" id="WP_110921843.1">
    <property type="nucleotide sequence ID" value="NZ_QJSU01000001.1"/>
</dbReference>
<accession>A0A2V4UKZ7</accession>
<dbReference type="SUPFAM" id="SSF53448">
    <property type="entry name" value="Nucleotide-diphospho-sugar transferases"/>
    <property type="match status" value="1"/>
</dbReference>
<dbReference type="OrthoDB" id="7665907at2"/>
<dbReference type="Pfam" id="PF00535">
    <property type="entry name" value="Glycos_transf_2"/>
    <property type="match status" value="1"/>
</dbReference>
<dbReference type="InterPro" id="IPR029044">
    <property type="entry name" value="Nucleotide-diphossugar_trans"/>
</dbReference>
<dbReference type="Gene3D" id="3.90.550.10">
    <property type="entry name" value="Spore Coat Polysaccharide Biosynthesis Protein SpsA, Chain A"/>
    <property type="match status" value="1"/>
</dbReference>
<dbReference type="AlphaFoldDB" id="A0A2V4UKZ7"/>
<evidence type="ECO:0000259" key="1">
    <source>
        <dbReference type="Pfam" id="PF00535"/>
    </source>
</evidence>
<sequence length="300" mass="34302">MATTDNKNLAIVVVTYNRLQLLEQCLQKLEKQTYPIDNLIVVNNASTDGITAGFLDSYTGSLPLTVIHNKVNTGGAGGFYTGIKQAHQLGYEWIFIMDDDVFADSRCVEQLMAVAHPCMIAVRDYKDGQLVERAAIEYNLSNPFYLNPKRQAVCDKYKNRSNMPATIEVENVAFEGFMIKSEVIDIIGYPEAKYFIFYDDVDYALRARKAGFSIKAVRDAKLIRQLPFDQQGAINSWKAFYMFRNLFYIHFKFGKNIFVRNKPYLLAIGSMMVYGIRLRSWKVVKEIMRALKCAAHLTEK</sequence>
<dbReference type="GO" id="GO:0016740">
    <property type="term" value="F:transferase activity"/>
    <property type="evidence" value="ECO:0007669"/>
    <property type="project" value="UniProtKB-KW"/>
</dbReference>
<dbReference type="EMBL" id="QJSU01000001">
    <property type="protein sequence ID" value="PYE40863.1"/>
    <property type="molecule type" value="Genomic_DNA"/>
</dbReference>
<name>A0A2V4UKZ7_9GAMM</name>